<evidence type="ECO:0000256" key="9">
    <source>
        <dbReference type="ARBA" id="ARBA00023224"/>
    </source>
</evidence>
<keyword evidence="7 11" id="KW-0472">Membrane</keyword>
<feature type="transmembrane region" description="Helical" evidence="11">
    <location>
        <begin position="421"/>
        <end position="442"/>
    </location>
</feature>
<dbReference type="OrthoDB" id="6134459at2759"/>
<proteinExistence type="inferred from homology"/>
<dbReference type="PROSITE" id="PS50261">
    <property type="entry name" value="G_PROTEIN_RECEP_F2_4"/>
    <property type="match status" value="1"/>
</dbReference>
<evidence type="ECO:0000256" key="1">
    <source>
        <dbReference type="ARBA" id="ARBA00004127"/>
    </source>
</evidence>
<evidence type="ECO:0000256" key="8">
    <source>
        <dbReference type="ARBA" id="ARBA00023170"/>
    </source>
</evidence>
<dbReference type="InterPro" id="IPR023311">
    <property type="entry name" value="Methusela_ecto_dom_2"/>
</dbReference>
<keyword evidence="3 11" id="KW-0812">Transmembrane</keyword>
<evidence type="ECO:0000259" key="13">
    <source>
        <dbReference type="PROSITE" id="PS50261"/>
    </source>
</evidence>
<dbReference type="PANTHER" id="PTHR47154:SF2">
    <property type="entry name" value="G-PROTEIN COUPLED RECEPTOR MTH-RELATED"/>
    <property type="match status" value="1"/>
</dbReference>
<dbReference type="GO" id="GO:0012505">
    <property type="term" value="C:endomembrane system"/>
    <property type="evidence" value="ECO:0007669"/>
    <property type="project" value="UniProtKB-SubCell"/>
</dbReference>
<feature type="coiled-coil region" evidence="10">
    <location>
        <begin position="498"/>
        <end position="525"/>
    </location>
</feature>
<keyword evidence="4 12" id="KW-0732">Signal</keyword>
<feature type="transmembrane region" description="Helical" evidence="11">
    <location>
        <begin position="481"/>
        <end position="499"/>
    </location>
</feature>
<comment type="similarity">
    <text evidence="2">Belongs to the G-protein coupled receptor 2 family. Mth subfamily.</text>
</comment>
<dbReference type="InterPro" id="IPR036272">
    <property type="entry name" value="Methuselah_N_sf"/>
</dbReference>
<gene>
    <name evidence="14" type="ORF">PHYEVI_LOCUS78</name>
</gene>
<keyword evidence="8" id="KW-0675">Receptor</keyword>
<evidence type="ECO:0000313" key="14">
    <source>
        <dbReference type="EMBL" id="CAG9853605.1"/>
    </source>
</evidence>
<reference evidence="14" key="1">
    <citation type="submission" date="2022-01" db="EMBL/GenBank/DDBJ databases">
        <authorList>
            <person name="King R."/>
        </authorList>
    </citation>
    <scope>NUCLEOTIDE SEQUENCE</scope>
</reference>
<evidence type="ECO:0000256" key="7">
    <source>
        <dbReference type="ARBA" id="ARBA00023136"/>
    </source>
</evidence>
<dbReference type="CDD" id="cd15039">
    <property type="entry name" value="7tmB3_Methuselah-like"/>
    <property type="match status" value="1"/>
</dbReference>
<dbReference type="Gene3D" id="2.170.180.11">
    <property type="entry name" value="Methuselah ectodomain, domain 2"/>
    <property type="match status" value="1"/>
</dbReference>
<keyword evidence="5 11" id="KW-1133">Transmembrane helix</keyword>
<evidence type="ECO:0000256" key="6">
    <source>
        <dbReference type="ARBA" id="ARBA00023040"/>
    </source>
</evidence>
<keyword evidence="9" id="KW-0807">Transducer</keyword>
<dbReference type="Proteomes" id="UP001153712">
    <property type="component" value="Chromosome 1"/>
</dbReference>
<protein>
    <recommendedName>
        <fullName evidence="13">G-protein coupled receptors family 2 profile 2 domain-containing protein</fullName>
    </recommendedName>
</protein>
<comment type="subcellular location">
    <subcellularLocation>
        <location evidence="1">Endomembrane system</location>
        <topology evidence="1">Multi-pass membrane protein</topology>
    </subcellularLocation>
</comment>
<feature type="transmembrane region" description="Helical" evidence="11">
    <location>
        <begin position="526"/>
        <end position="549"/>
    </location>
</feature>
<evidence type="ECO:0000256" key="3">
    <source>
        <dbReference type="ARBA" id="ARBA00022692"/>
    </source>
</evidence>
<feature type="transmembrane region" description="Helical" evidence="11">
    <location>
        <begin position="315"/>
        <end position="333"/>
    </location>
</feature>
<dbReference type="InterPro" id="IPR000832">
    <property type="entry name" value="GPCR_2_secretin-like"/>
</dbReference>
<dbReference type="GO" id="GO:0005886">
    <property type="term" value="C:plasma membrane"/>
    <property type="evidence" value="ECO:0007669"/>
    <property type="project" value="TreeGrafter"/>
</dbReference>
<dbReference type="Gene3D" id="1.20.1070.10">
    <property type="entry name" value="Rhodopsin 7-helix transmembrane proteins"/>
    <property type="match status" value="1"/>
</dbReference>
<evidence type="ECO:0000313" key="15">
    <source>
        <dbReference type="Proteomes" id="UP001153712"/>
    </source>
</evidence>
<dbReference type="InterPro" id="IPR017981">
    <property type="entry name" value="GPCR_2-like_7TM"/>
</dbReference>
<accession>A0A9N9T970</accession>
<feature type="transmembrane region" description="Helical" evidence="11">
    <location>
        <begin position="561"/>
        <end position="582"/>
    </location>
</feature>
<dbReference type="InterPro" id="IPR051384">
    <property type="entry name" value="Mth_GPCR"/>
</dbReference>
<dbReference type="EMBL" id="OU900094">
    <property type="protein sequence ID" value="CAG9853605.1"/>
    <property type="molecule type" value="Genomic_DNA"/>
</dbReference>
<dbReference type="Pfam" id="PF00002">
    <property type="entry name" value="7tm_2"/>
    <property type="match status" value="1"/>
</dbReference>
<keyword evidence="10" id="KW-0175">Coiled coil</keyword>
<feature type="transmembrane region" description="Helical" evidence="11">
    <location>
        <begin position="345"/>
        <end position="364"/>
    </location>
</feature>
<sequence length="628" mass="71954">MNNLITSGCGLIILLTIFAFDADAVTENIGKCCGVGEILHEYYNGSFSCLKDNVKRQSVNLPLTDVIKDEPAGKCLELFSSKFFEIEFSNGTITGKTWVNETVFRKCCPLGYVYNTVKHSCDLKNDLEYSFVDQPLIKVGLPECHIIVDELRISLDNDNSSLPEGDYCEDETSGGFVRRKCVDKSVCDEIRCVKKCCPDGKSFINGSHCFDTYEYGLNLSSTTKIENPTESFAIIHNNTRCKGIFYVLKESRYQFNLLKDGRFQYWYNDSQSYKQETPTQEGPGYCMEYSKKKGSTGYFFFSCMEVPPKYGITKYPKILSCIFLALTIIIYLFLSQIKKLFGKILINYCVSTFMMFALLIYGQFSVNAKDDQCVIVGFGIVFVATVSFAWLNVMCIDIWLTFGSTKHSMGVYQRRKELKKLLIYTAYGWGMPLLLTILIYVLSITESLSDTIRPYVGTKTCFLEKRTGNYAQLIFLRLPHLLIQLTNAFLFLKTILYCLRIKNEIERINDNKDEKKAKFNKDKEKLFLILKLAVIMGISFIVDTITSFVDLNSLGTFWSNVEIVIDFINCLQGVYIFIIFICKKSMYREFLKKLRIKMRDAYMNNTNDSFTSTTRMSLKHVGDSSTVR</sequence>
<feature type="domain" description="G-protein coupled receptors family 2 profile 2" evidence="13">
    <location>
        <begin position="309"/>
        <end position="584"/>
    </location>
</feature>
<evidence type="ECO:0000256" key="12">
    <source>
        <dbReference type="SAM" id="SignalP"/>
    </source>
</evidence>
<dbReference type="GO" id="GO:0007166">
    <property type="term" value="P:cell surface receptor signaling pathway"/>
    <property type="evidence" value="ECO:0007669"/>
    <property type="project" value="InterPro"/>
</dbReference>
<evidence type="ECO:0000256" key="11">
    <source>
        <dbReference type="SAM" id="Phobius"/>
    </source>
</evidence>
<feature type="signal peptide" evidence="12">
    <location>
        <begin position="1"/>
        <end position="24"/>
    </location>
</feature>
<dbReference type="PANTHER" id="PTHR47154">
    <property type="entry name" value="G-PROTEIN COUPLED RECEPTOR MTH-RELATED"/>
    <property type="match status" value="1"/>
</dbReference>
<dbReference type="GO" id="GO:0008528">
    <property type="term" value="F:G protein-coupled peptide receptor activity"/>
    <property type="evidence" value="ECO:0007669"/>
    <property type="project" value="TreeGrafter"/>
</dbReference>
<organism evidence="14 15">
    <name type="scientific">Phyllotreta striolata</name>
    <name type="common">Striped flea beetle</name>
    <name type="synonym">Crioceris striolata</name>
    <dbReference type="NCBI Taxonomy" id="444603"/>
    <lineage>
        <taxon>Eukaryota</taxon>
        <taxon>Metazoa</taxon>
        <taxon>Ecdysozoa</taxon>
        <taxon>Arthropoda</taxon>
        <taxon>Hexapoda</taxon>
        <taxon>Insecta</taxon>
        <taxon>Pterygota</taxon>
        <taxon>Neoptera</taxon>
        <taxon>Endopterygota</taxon>
        <taxon>Coleoptera</taxon>
        <taxon>Polyphaga</taxon>
        <taxon>Cucujiformia</taxon>
        <taxon>Chrysomeloidea</taxon>
        <taxon>Chrysomelidae</taxon>
        <taxon>Galerucinae</taxon>
        <taxon>Alticini</taxon>
        <taxon>Phyllotreta</taxon>
    </lineage>
</organism>
<evidence type="ECO:0000256" key="10">
    <source>
        <dbReference type="SAM" id="Coils"/>
    </source>
</evidence>
<name>A0A9N9T970_PHYSR</name>
<dbReference type="AlphaFoldDB" id="A0A9N9T970"/>
<evidence type="ECO:0000256" key="2">
    <source>
        <dbReference type="ARBA" id="ARBA00008979"/>
    </source>
</evidence>
<keyword evidence="15" id="KW-1185">Reference proteome</keyword>
<dbReference type="SUPFAM" id="SSF63877">
    <property type="entry name" value="Methuselah ectodomain"/>
    <property type="match status" value="1"/>
</dbReference>
<evidence type="ECO:0000256" key="4">
    <source>
        <dbReference type="ARBA" id="ARBA00022729"/>
    </source>
</evidence>
<keyword evidence="6" id="KW-0297">G-protein coupled receptor</keyword>
<feature type="chain" id="PRO_5040291022" description="G-protein coupled receptors family 2 profile 2 domain-containing protein" evidence="12">
    <location>
        <begin position="25"/>
        <end position="628"/>
    </location>
</feature>
<feature type="transmembrane region" description="Helical" evidence="11">
    <location>
        <begin position="376"/>
        <end position="400"/>
    </location>
</feature>
<evidence type="ECO:0000256" key="5">
    <source>
        <dbReference type="ARBA" id="ARBA00022989"/>
    </source>
</evidence>